<proteinExistence type="predicted"/>
<dbReference type="EMBL" id="AAUW01000011">
    <property type="protein sequence ID" value="EAV43126.1"/>
    <property type="molecule type" value="Genomic_DNA"/>
</dbReference>
<gene>
    <name evidence="2" type="ORF">SIAM614_19921</name>
</gene>
<dbReference type="AlphaFoldDB" id="A0NVW1"/>
<feature type="region of interest" description="Disordered" evidence="1">
    <location>
        <begin position="1"/>
        <end position="27"/>
    </location>
</feature>
<name>A0NVW1_ROSAI</name>
<comment type="caution">
    <text evidence="2">The sequence shown here is derived from an EMBL/GenBank/DDBJ whole genome shotgun (WGS) entry which is preliminary data.</text>
</comment>
<dbReference type="Proteomes" id="UP000004848">
    <property type="component" value="Unassembled WGS sequence"/>
</dbReference>
<evidence type="ECO:0000313" key="3">
    <source>
        <dbReference type="Proteomes" id="UP000004848"/>
    </source>
</evidence>
<sequence length="136" mass="15126">MRGSDDENSDNPSKQDRGDWPVRDLTDEIEEAQAKVAHLRIRAERPSARLEDEFALEKARNRLLTLELRNLKQGSDARGGSCHKPRMRGAGSAGREGQVLFNSRTKSEQMPRTARERAEAAFAAVQGTAVVKKGRV</sequence>
<evidence type="ECO:0000313" key="2">
    <source>
        <dbReference type="EMBL" id="EAV43126.1"/>
    </source>
</evidence>
<feature type="region of interest" description="Disordered" evidence="1">
    <location>
        <begin position="74"/>
        <end position="115"/>
    </location>
</feature>
<reference evidence="2 3" key="1">
    <citation type="submission" date="2006-05" db="EMBL/GenBank/DDBJ databases">
        <authorList>
            <person name="King G."/>
            <person name="Ferriera S."/>
            <person name="Johnson J."/>
            <person name="Kravitz S."/>
            <person name="Beeson K."/>
            <person name="Sutton G."/>
            <person name="Rogers Y.-H."/>
            <person name="Friedman R."/>
            <person name="Frazier M."/>
            <person name="Venter J.C."/>
        </authorList>
    </citation>
    <scope>NUCLEOTIDE SEQUENCE [LARGE SCALE GENOMIC DNA]</scope>
    <source>
        <strain evidence="3">ATCC 25650 / DSM 13394 / JCM 20685 / NBRC 16684 / NCIMB 2208 / IAM 12614 / B1</strain>
    </source>
</reference>
<feature type="compositionally biased region" description="Basic and acidic residues" evidence="1">
    <location>
        <begin position="13"/>
        <end position="26"/>
    </location>
</feature>
<organism evidence="2 3">
    <name type="scientific">Roseibium aggregatum (strain ATCC 25650 / DSM 13394 / JCM 20685 / NBRC 16684 / NCIMB 2208 / IAM 12614 / B1)</name>
    <name type="common">Stappia aggregata</name>
    <dbReference type="NCBI Taxonomy" id="384765"/>
    <lineage>
        <taxon>Bacteria</taxon>
        <taxon>Pseudomonadati</taxon>
        <taxon>Pseudomonadota</taxon>
        <taxon>Alphaproteobacteria</taxon>
        <taxon>Hyphomicrobiales</taxon>
        <taxon>Stappiaceae</taxon>
        <taxon>Roseibium</taxon>
    </lineage>
</organism>
<protein>
    <submittedName>
        <fullName evidence="2">Uncharacterized protein</fullName>
    </submittedName>
</protein>
<accession>A0NVW1</accession>
<evidence type="ECO:0000256" key="1">
    <source>
        <dbReference type="SAM" id="MobiDB-lite"/>
    </source>
</evidence>
<feature type="compositionally biased region" description="Basic and acidic residues" evidence="1">
    <location>
        <begin position="105"/>
        <end position="115"/>
    </location>
</feature>